<dbReference type="SUPFAM" id="SSF48350">
    <property type="entry name" value="GTPase activation domain, GAP"/>
    <property type="match status" value="1"/>
</dbReference>
<sequence>MFKRKTAPPGAALSLTKSALPATNAPLPPLSAAHCGVLQAFVEHLAAHKAHKEKLFTHEGKASERKLLLRAVADGLAPGPKVLKKLSSRSISYVLRQMLEMEHAPLLPYAAYTGFARALYATDAAASNETLLRLIQRELSTMPLVHAALLHALLELMHKVSMQLLLAEESLITHVGVHLARPSEDAADLERTAEDRKLIARRLLAYYQTLTFPSATPMLTPTPEEDICEAPLPSPRPSAIGLRRRSSSGRLAWTQPAVVQVTQLLHHLTCSVGPKRDLFLSLPDAGRIAAVLAETDPAHYEAYTPPEIAAAVKHAVQALEALLPLESFQLLASVKSPTDAFVGAVRGLPEQERRIVALLLQVFGQAESAGASMDLLSAAMAHAIFYELKHTMAADGNLTKLRSENAGGVGCQHQRLEKAAIDVLTHAKQLAAQLANRPSVFTLGVVLWVIVKWHPAFNTVLCSRAPVLRKLFHAFCTSTAGATGRPAVVGPIDSPRRLDDPNLIDLMEAMQLVPAFATAASVIALRRAIQSQRGDPSSSSTGLPFEGFLELLLTLGMDLLSQPAFDDVYPSALDKVLVILDVWGFGSDTVVAALVA</sequence>
<dbReference type="PROSITE" id="PS50238">
    <property type="entry name" value="RHOGAP"/>
    <property type="match status" value="1"/>
</dbReference>
<comment type="caution">
    <text evidence="2">The sequence shown here is derived from an EMBL/GenBank/DDBJ whole genome shotgun (WGS) entry which is preliminary data.</text>
</comment>
<dbReference type="Proteomes" id="UP000243579">
    <property type="component" value="Unassembled WGS sequence"/>
</dbReference>
<dbReference type="InterPro" id="IPR008936">
    <property type="entry name" value="Rho_GTPase_activation_prot"/>
</dbReference>
<accession>A0A1V9YC42</accession>
<proteinExistence type="predicted"/>
<evidence type="ECO:0000313" key="2">
    <source>
        <dbReference type="EMBL" id="OQR83262.1"/>
    </source>
</evidence>
<dbReference type="Pfam" id="PF00620">
    <property type="entry name" value="RhoGAP"/>
    <property type="match status" value="1"/>
</dbReference>
<dbReference type="EMBL" id="JNBR01002249">
    <property type="protein sequence ID" value="OQR83262.1"/>
    <property type="molecule type" value="Genomic_DNA"/>
</dbReference>
<evidence type="ECO:0000259" key="1">
    <source>
        <dbReference type="PROSITE" id="PS50238"/>
    </source>
</evidence>
<dbReference type="AlphaFoldDB" id="A0A1V9YC42"/>
<name>A0A1V9YC42_ACHHY</name>
<organism evidence="2 3">
    <name type="scientific">Achlya hypogyna</name>
    <name type="common">Oomycete</name>
    <name type="synonym">Protoachlya hypogyna</name>
    <dbReference type="NCBI Taxonomy" id="1202772"/>
    <lineage>
        <taxon>Eukaryota</taxon>
        <taxon>Sar</taxon>
        <taxon>Stramenopiles</taxon>
        <taxon>Oomycota</taxon>
        <taxon>Saprolegniomycetes</taxon>
        <taxon>Saprolegniales</taxon>
        <taxon>Achlyaceae</taxon>
        <taxon>Achlya</taxon>
    </lineage>
</organism>
<dbReference type="OrthoDB" id="79884at2759"/>
<feature type="domain" description="Rho-GAP" evidence="1">
    <location>
        <begin position="13"/>
        <end position="211"/>
    </location>
</feature>
<evidence type="ECO:0000313" key="3">
    <source>
        <dbReference type="Proteomes" id="UP000243579"/>
    </source>
</evidence>
<reference evidence="2 3" key="1">
    <citation type="journal article" date="2014" name="Genome Biol. Evol.">
        <title>The secreted proteins of Achlya hypogyna and Thraustotheca clavata identify the ancestral oomycete secretome and reveal gene acquisitions by horizontal gene transfer.</title>
        <authorList>
            <person name="Misner I."/>
            <person name="Blouin N."/>
            <person name="Leonard G."/>
            <person name="Richards T.A."/>
            <person name="Lane C.E."/>
        </authorList>
    </citation>
    <scope>NUCLEOTIDE SEQUENCE [LARGE SCALE GENOMIC DNA]</scope>
    <source>
        <strain evidence="2 3">ATCC 48635</strain>
    </source>
</reference>
<dbReference type="InterPro" id="IPR000198">
    <property type="entry name" value="RhoGAP_dom"/>
</dbReference>
<dbReference type="Gene3D" id="1.10.555.10">
    <property type="entry name" value="Rho GTPase activation protein"/>
    <property type="match status" value="1"/>
</dbReference>
<gene>
    <name evidence="2" type="ORF">ACHHYP_14906</name>
</gene>
<protein>
    <recommendedName>
        <fullName evidence="1">Rho-GAP domain-containing protein</fullName>
    </recommendedName>
</protein>
<dbReference type="GO" id="GO:0007165">
    <property type="term" value="P:signal transduction"/>
    <property type="evidence" value="ECO:0007669"/>
    <property type="project" value="InterPro"/>
</dbReference>
<keyword evidence="3" id="KW-1185">Reference proteome</keyword>